<keyword evidence="1" id="KW-1133">Transmembrane helix</keyword>
<protein>
    <recommendedName>
        <fullName evidence="2">Large ribosomal subunit protein bL12 C-terminal domain-containing protein</fullName>
    </recommendedName>
</protein>
<dbReference type="SUPFAM" id="SSF54736">
    <property type="entry name" value="ClpS-like"/>
    <property type="match status" value="1"/>
</dbReference>
<keyword evidence="1" id="KW-0472">Membrane</keyword>
<gene>
    <name evidence="3" type="ORF">Msi02_26330</name>
</gene>
<reference evidence="3 4" key="1">
    <citation type="submission" date="2021-01" db="EMBL/GenBank/DDBJ databases">
        <title>Whole genome shotgun sequence of Microbispora siamensis NBRC 104113.</title>
        <authorList>
            <person name="Komaki H."/>
            <person name="Tamura T."/>
        </authorList>
    </citation>
    <scope>NUCLEOTIDE SEQUENCE [LARGE SCALE GENOMIC DNA]</scope>
    <source>
        <strain evidence="3 4">NBRC 104113</strain>
    </source>
</reference>
<dbReference type="Proteomes" id="UP000660454">
    <property type="component" value="Unassembled WGS sequence"/>
</dbReference>
<feature type="transmembrane region" description="Helical" evidence="1">
    <location>
        <begin position="20"/>
        <end position="41"/>
    </location>
</feature>
<dbReference type="Pfam" id="PF00542">
    <property type="entry name" value="Ribosomal_L12"/>
    <property type="match status" value="1"/>
</dbReference>
<feature type="domain" description="Large ribosomal subunit protein bL12 C-terminal" evidence="2">
    <location>
        <begin position="75"/>
        <end position="104"/>
    </location>
</feature>
<name>A0ABQ4GK75_9ACTN</name>
<keyword evidence="4" id="KW-1185">Reference proteome</keyword>
<keyword evidence="1" id="KW-0812">Transmembrane</keyword>
<evidence type="ECO:0000313" key="3">
    <source>
        <dbReference type="EMBL" id="GIH61816.1"/>
    </source>
</evidence>
<evidence type="ECO:0000259" key="2">
    <source>
        <dbReference type="Pfam" id="PF00542"/>
    </source>
</evidence>
<organism evidence="3 4">
    <name type="scientific">Microbispora siamensis</name>
    <dbReference type="NCBI Taxonomy" id="564413"/>
    <lineage>
        <taxon>Bacteria</taxon>
        <taxon>Bacillati</taxon>
        <taxon>Actinomycetota</taxon>
        <taxon>Actinomycetes</taxon>
        <taxon>Streptosporangiales</taxon>
        <taxon>Streptosporangiaceae</taxon>
        <taxon>Microbispora</taxon>
    </lineage>
</organism>
<sequence length="169" mass="17736">MGLTVPWGGVYDHRMPNIGPFELLVLAVIVIALLGVGLAAVRAGARPAGPLAWRSPGLLPPVSADLQHRVRELYADNKKVEAIKLIREQTGLGLKEAKDLAEALASGRPLPVAPGHARPDLASRVRGLKAAGRGEQAVFLVRGETGMGQSEAERFVEAIDAVDAEGGEA</sequence>
<accession>A0ABQ4GK75</accession>
<proteinExistence type="predicted"/>
<comment type="caution">
    <text evidence="3">The sequence shown here is derived from an EMBL/GenBank/DDBJ whole genome shotgun (WGS) entry which is preliminary data.</text>
</comment>
<dbReference type="InterPro" id="IPR014719">
    <property type="entry name" value="Ribosomal_bL12_C/ClpS-like"/>
</dbReference>
<dbReference type="InterPro" id="IPR013823">
    <property type="entry name" value="Ribosomal_bL12_C"/>
</dbReference>
<evidence type="ECO:0000256" key="1">
    <source>
        <dbReference type="SAM" id="Phobius"/>
    </source>
</evidence>
<evidence type="ECO:0000313" key="4">
    <source>
        <dbReference type="Proteomes" id="UP000660454"/>
    </source>
</evidence>
<dbReference type="Gene3D" id="3.30.1390.10">
    <property type="match status" value="1"/>
</dbReference>
<dbReference type="EMBL" id="BOOF01000012">
    <property type="protein sequence ID" value="GIH61816.1"/>
    <property type="molecule type" value="Genomic_DNA"/>
</dbReference>